<dbReference type="OrthoDB" id="1494903at2"/>
<comment type="caution">
    <text evidence="2">The sequence shown here is derived from an EMBL/GenBank/DDBJ whole genome shotgun (WGS) entry which is preliminary data.</text>
</comment>
<dbReference type="RefSeq" id="WP_135649582.1">
    <property type="nucleotide sequence ID" value="NZ_RQGF01000027.1"/>
</dbReference>
<name>A0A4R9K8Y9_9LEPT</name>
<organism evidence="2 3">
    <name type="scientific">Leptospira sarikeiensis</name>
    <dbReference type="NCBI Taxonomy" id="2484943"/>
    <lineage>
        <taxon>Bacteria</taxon>
        <taxon>Pseudomonadati</taxon>
        <taxon>Spirochaetota</taxon>
        <taxon>Spirochaetia</taxon>
        <taxon>Leptospirales</taxon>
        <taxon>Leptospiraceae</taxon>
        <taxon>Leptospira</taxon>
    </lineage>
</organism>
<gene>
    <name evidence="2" type="ORF">EHQ64_11215</name>
</gene>
<sequence>MALNEPEWLVRQLECFDKKTEELLYVRSLPKIDLSLLQTEWEQQADEPMIGAFEVTNRQIGFLSKLDPTLKFNFDRYDYFIGAVTNDWEKTVADGGFMGLFPPPIDL</sequence>
<feature type="domain" description="DUF7683" evidence="1">
    <location>
        <begin position="11"/>
        <end position="82"/>
    </location>
</feature>
<keyword evidence="3" id="KW-1185">Reference proteome</keyword>
<dbReference type="EMBL" id="RQGF01000027">
    <property type="protein sequence ID" value="TGL61178.1"/>
    <property type="molecule type" value="Genomic_DNA"/>
</dbReference>
<proteinExistence type="predicted"/>
<dbReference type="Proteomes" id="UP000297762">
    <property type="component" value="Unassembled WGS sequence"/>
</dbReference>
<accession>A0A4R9K8Y9</accession>
<dbReference type="Pfam" id="PF24731">
    <property type="entry name" value="DUF7683"/>
    <property type="match status" value="1"/>
</dbReference>
<dbReference type="AlphaFoldDB" id="A0A4R9K8Y9"/>
<evidence type="ECO:0000259" key="1">
    <source>
        <dbReference type="Pfam" id="PF24731"/>
    </source>
</evidence>
<evidence type="ECO:0000313" key="2">
    <source>
        <dbReference type="EMBL" id="TGL61178.1"/>
    </source>
</evidence>
<reference evidence="2" key="1">
    <citation type="journal article" date="2019" name="PLoS Negl. Trop. Dis.">
        <title>Revisiting the worldwide diversity of Leptospira species in the environment.</title>
        <authorList>
            <person name="Vincent A.T."/>
            <person name="Schiettekatte O."/>
            <person name="Bourhy P."/>
            <person name="Veyrier F.J."/>
            <person name="Picardeau M."/>
        </authorList>
    </citation>
    <scope>NUCLEOTIDE SEQUENCE [LARGE SCALE GENOMIC DNA]</scope>
    <source>
        <strain evidence="2">201702455</strain>
    </source>
</reference>
<dbReference type="InterPro" id="IPR056100">
    <property type="entry name" value="DUF7683"/>
</dbReference>
<evidence type="ECO:0000313" key="3">
    <source>
        <dbReference type="Proteomes" id="UP000297762"/>
    </source>
</evidence>
<protein>
    <recommendedName>
        <fullName evidence="1">DUF7683 domain-containing protein</fullName>
    </recommendedName>
</protein>